<feature type="domain" description="Peptidase C50" evidence="6">
    <location>
        <begin position="1794"/>
        <end position="1892"/>
    </location>
</feature>
<evidence type="ECO:0000256" key="4">
    <source>
        <dbReference type="ARBA" id="ARBA00022829"/>
    </source>
</evidence>
<feature type="compositionally biased region" description="Pro residues" evidence="5">
    <location>
        <begin position="1966"/>
        <end position="1975"/>
    </location>
</feature>
<name>A0AAI9EA84_9PEZI</name>
<protein>
    <recommendedName>
        <fullName evidence="2">separase</fullName>
        <ecNumber evidence="2">3.4.22.49</ecNumber>
    </recommendedName>
</protein>
<comment type="caution">
    <text evidence="7">The sequence shown here is derived from an EMBL/GenBank/DDBJ whole genome shotgun (WGS) entry which is preliminary data.</text>
</comment>
<dbReference type="Proteomes" id="UP001296104">
    <property type="component" value="Unassembled WGS sequence"/>
</dbReference>
<dbReference type="GO" id="GO:0006508">
    <property type="term" value="P:proteolysis"/>
    <property type="evidence" value="ECO:0007669"/>
    <property type="project" value="InterPro"/>
</dbReference>
<dbReference type="Pfam" id="PF03568">
    <property type="entry name" value="Separin_C"/>
    <property type="match status" value="1"/>
</dbReference>
<feature type="compositionally biased region" description="Low complexity" evidence="5">
    <location>
        <begin position="1235"/>
        <end position="1253"/>
    </location>
</feature>
<feature type="compositionally biased region" description="Polar residues" evidence="5">
    <location>
        <begin position="124"/>
        <end position="160"/>
    </location>
</feature>
<accession>A0AAI9EA84</accession>
<evidence type="ECO:0000256" key="3">
    <source>
        <dbReference type="ARBA" id="ARBA00022801"/>
    </source>
</evidence>
<dbReference type="PANTHER" id="PTHR12792:SF0">
    <property type="entry name" value="SEPARIN"/>
    <property type="match status" value="1"/>
</dbReference>
<feature type="compositionally biased region" description="Low complexity" evidence="5">
    <location>
        <begin position="1993"/>
        <end position="2019"/>
    </location>
</feature>
<dbReference type="SUPFAM" id="SSF48452">
    <property type="entry name" value="TPR-like"/>
    <property type="match status" value="1"/>
</dbReference>
<dbReference type="PANTHER" id="PTHR12792">
    <property type="entry name" value="EXTRA SPINDLE POLES 1-RELATED"/>
    <property type="match status" value="1"/>
</dbReference>
<feature type="region of interest" description="Disordered" evidence="5">
    <location>
        <begin position="38"/>
        <end position="69"/>
    </location>
</feature>
<dbReference type="EMBL" id="CAVMBE010000038">
    <property type="protein sequence ID" value="CAK4030606.1"/>
    <property type="molecule type" value="Genomic_DNA"/>
</dbReference>
<feature type="region of interest" description="Disordered" evidence="5">
    <location>
        <begin position="1467"/>
        <end position="1493"/>
    </location>
</feature>
<dbReference type="GO" id="GO:0051307">
    <property type="term" value="P:meiotic chromosome separation"/>
    <property type="evidence" value="ECO:0007669"/>
    <property type="project" value="TreeGrafter"/>
</dbReference>
<dbReference type="EC" id="3.4.22.49" evidence="2"/>
<keyword evidence="8" id="KW-1185">Reference proteome</keyword>
<dbReference type="InterPro" id="IPR011990">
    <property type="entry name" value="TPR-like_helical_dom_sf"/>
</dbReference>
<proteinExistence type="predicted"/>
<evidence type="ECO:0000259" key="6">
    <source>
        <dbReference type="PROSITE" id="PS51700"/>
    </source>
</evidence>
<evidence type="ECO:0000313" key="7">
    <source>
        <dbReference type="EMBL" id="CAK4030606.1"/>
    </source>
</evidence>
<reference evidence="7" key="1">
    <citation type="submission" date="2023-11" db="EMBL/GenBank/DDBJ databases">
        <authorList>
            <person name="Alioto T."/>
            <person name="Alioto T."/>
            <person name="Gomez Garrido J."/>
        </authorList>
    </citation>
    <scope>NUCLEOTIDE SEQUENCE</scope>
</reference>
<evidence type="ECO:0000256" key="5">
    <source>
        <dbReference type="SAM" id="MobiDB-lite"/>
    </source>
</evidence>
<comment type="catalytic activity">
    <reaction evidence="1">
        <text>All bonds known to be hydrolyzed by this endopeptidase have arginine in P1 and an acidic residue in P4. P6 is often occupied by an acidic residue or by a hydroxy-amino-acid residue, the phosphorylation of which enhances cleavage.</text>
        <dbReference type="EC" id="3.4.22.49"/>
    </reaction>
</comment>
<gene>
    <name evidence="7" type="ORF">LECACI_7A005764</name>
</gene>
<evidence type="ECO:0000313" key="8">
    <source>
        <dbReference type="Proteomes" id="UP001296104"/>
    </source>
</evidence>
<dbReference type="InterPro" id="IPR005314">
    <property type="entry name" value="Peptidase_C50"/>
</dbReference>
<sequence length="2085" mass="229143">MATSETLADTVKATISGGNSGASTVTTLQSLLSSAAAQTETKAIPARRNGPSSRTQPAGRTTKPIKGTTAATIGFRKGDVRVLEDATPSLPPKARYALATEVVNSSLKVLADAARSKAPAQSFRRPSSVVNHTTPPRASKTTPVSQRALQVRSGNATPVQRSPAKGTEKPRGRSTCSDSQSCNEGHVAAVAECSMLAFSYLGSVDAKKLGLREPPKLQLENGMMSLCNRLISLGFQSFAAKELHAVKKRLRAALPGVQESNPAKSASAPAQTTGKHETLAELFDIQLDSEKCQEAWPLIASYHLHVLKLISITRNSAATERSLKHLSMESPASVVNLARRWCKSEMQNGKAIKHLESISQLMLQICPSVLESADESARDRSQSPPPLSVFKTQATSLFLRYEAAEFSGQTIDTGKDILEPFSKCLQALIRRMSIGCDAPKVFETCHQEYDRLGIARLSKNEGSAADFSISRILSVLAERASCADHARHLAVLAVEACKTLPPSHARSISALARKVSVALAAKCSDSAGSSLSRDLEIITEGLQDSVTGNVVDYEVLLSELSHALRALCHLQQCEDIEASRAQFAGLAAGFASRYVRKFPGRHVLTAEDIIRAALACKAPNDEALSWVSKDAANVLIQSGVLHTVAEKASSRSMTLAWASFNKAISLGRMLKILTLKAATSDTSRCMNFLMDDETLGPADRGALLERQLKCQIDLAHKSKHQEALQKLIPETLKRLNLAYDPSMYPVRHARIAVLAMRIREQHPMALPPHVLSMFSSTALLDTTDLGKDEGLKAYIPDIQAASRLSRAFANGDPCPQAIRQSLLGWSSITDLVEDAEGLDHVVDNPCALISQLMSLDEYFGILGEDESRVPVLRILVDICRVYNANLEGASSLLRLSRVYILLGYAEKAADCLSTAEKLLSITRSQTLEYLDYHLCHAEYLYAIGNVDEARRTLLDTLHYRRELQPKKLPSSQTTTFRLLHGRGWLLHSQLMLASGNPSEALQAAKRANRVLNSIWSSVERSELQSQTVPSSVKDDEPSMDHLTHKVSKLNLQPDLDPSQRLDKNTDRGAPFWPVLRLFCSTLLHLSDVSAHHGIFFDANYASEQALKIVESVGARRLVQRVRSHRITFLAACERNEDAELLFAQEGDTTSLSVSLATIEQLKAKSVLRARNGEFEQAYFRLEQAEKIAKDMQSERHTSKIEQLSRVYDDSADTAVDTKASGDAKKKTGAQPKPVTKAGARTRTTTSKTTKRAAPVSEASQKSRIDTSDYFALQRLENSLSLEKALTGVAIGRVEPNCKGLVPFPSNTARWRQLEHEIAMQKVTSAIHADFSLNVLPESTLAYPALLAPDRRLSALATLSTTTFCPPIRPASKVVASNRTARNKAAPAMSLEPLLIAASRCLQLDLKESMSLSTAESHKLYCQLSSVSVMLSATSPTHASKILHPVQEAFTAERARMHASERQRVGVLVEKESRGSQDSMAWPGQESSRSEPNLTAQSFQSDYVDILPPLWTTVSLFLDEKCEELYIARYHCSETPFLIRLPFSRQKSEDAEEEIFDFHAGKAELRDIIALSNYSCHNSGDPSTKGAKTKWWSTREALDRRLHELLLNIENLWLGGFKGMLSQQLKDQVRLYQFRKTFEAMLDRHLPSRKAAKRGAKKLELDDHILGLFVRLAKGVDGEEDLDEPLADLLYFVVDIFQFNGERNAYDEIDFDSMGIEVLDALRAYIDAHESEESPEGHLILVLDRRLQAFPWESLPCLDQCSVSRVDSMFTLRERILQMRQAVGDDPSARYTIQRDSGTYILNPSSDLKATEATLGPELARLEHPQWTSIVGRAPSEEEFQTRLSTSSTMLYFGHGAGLQYIRPRAIRRLDRCSEVVWLMGCSSGAVTEYGDLEPFAVPLTYLMAGQARRNLPAQEEEGEDDEGGESDTRKCMAVIGMLWDVTDRDIDRFSLAVGEDWGLFASASASPPPPQPPPSEATRVPAKTPRSKRYKTPAAAAAVPSTPERAAAAPKTPRTRQPAVRTPAARSRSRGPAGMMMNKKQKGIAGEMMSMSLSEAVSRNRDSCYLRYLNGAAAVVYGVPVYLGD</sequence>
<dbReference type="InterPro" id="IPR030397">
    <property type="entry name" value="SEPARIN_core_dom"/>
</dbReference>
<dbReference type="GO" id="GO:0004197">
    <property type="term" value="F:cysteine-type endopeptidase activity"/>
    <property type="evidence" value="ECO:0007669"/>
    <property type="project" value="InterPro"/>
</dbReference>
<feature type="region of interest" description="Disordered" evidence="5">
    <location>
        <begin position="1962"/>
        <end position="2036"/>
    </location>
</feature>
<feature type="region of interest" description="Disordered" evidence="5">
    <location>
        <begin position="1211"/>
        <end position="1260"/>
    </location>
</feature>
<dbReference type="GO" id="GO:0044732">
    <property type="term" value="C:mitotic spindle pole body"/>
    <property type="evidence" value="ECO:0007669"/>
    <property type="project" value="TreeGrafter"/>
</dbReference>
<organism evidence="7 8">
    <name type="scientific">Lecanosticta acicola</name>
    <dbReference type="NCBI Taxonomy" id="111012"/>
    <lineage>
        <taxon>Eukaryota</taxon>
        <taxon>Fungi</taxon>
        <taxon>Dikarya</taxon>
        <taxon>Ascomycota</taxon>
        <taxon>Pezizomycotina</taxon>
        <taxon>Dothideomycetes</taxon>
        <taxon>Dothideomycetidae</taxon>
        <taxon>Mycosphaerellales</taxon>
        <taxon>Mycosphaerellaceae</taxon>
        <taxon>Lecanosticta</taxon>
    </lineage>
</organism>
<dbReference type="PROSITE" id="PS51700">
    <property type="entry name" value="SEPARIN"/>
    <property type="match status" value="1"/>
</dbReference>
<feature type="compositionally biased region" description="Polar residues" evidence="5">
    <location>
        <begin position="1484"/>
        <end position="1493"/>
    </location>
</feature>
<dbReference type="GO" id="GO:0005737">
    <property type="term" value="C:cytoplasm"/>
    <property type="evidence" value="ECO:0007669"/>
    <property type="project" value="TreeGrafter"/>
</dbReference>
<feature type="region of interest" description="Disordered" evidence="5">
    <location>
        <begin position="116"/>
        <end position="181"/>
    </location>
</feature>
<dbReference type="GO" id="GO:0005634">
    <property type="term" value="C:nucleus"/>
    <property type="evidence" value="ECO:0007669"/>
    <property type="project" value="InterPro"/>
</dbReference>
<keyword evidence="3" id="KW-0378">Hydrolase</keyword>
<keyword evidence="4" id="KW-0159">Chromosome partition</keyword>
<feature type="compositionally biased region" description="Polar residues" evidence="5">
    <location>
        <begin position="50"/>
        <end position="59"/>
    </location>
</feature>
<evidence type="ECO:0000256" key="1">
    <source>
        <dbReference type="ARBA" id="ARBA00000451"/>
    </source>
</evidence>
<evidence type="ECO:0000256" key="2">
    <source>
        <dbReference type="ARBA" id="ARBA00012489"/>
    </source>
</evidence>
<dbReference type="GO" id="GO:0072686">
    <property type="term" value="C:mitotic spindle"/>
    <property type="evidence" value="ECO:0007669"/>
    <property type="project" value="TreeGrafter"/>
</dbReference>